<dbReference type="NCBIfam" id="TIGR01023">
    <property type="entry name" value="rpmG_bact"/>
    <property type="match status" value="1"/>
</dbReference>
<comment type="subcellular location">
    <subcellularLocation>
        <location evidence="1">Mitochondrion</location>
    </subcellularLocation>
</comment>
<name>A0A0D7AZ93_9AGAR</name>
<reference evidence="7 8" key="1">
    <citation type="journal article" date="2015" name="Fungal Genet. Biol.">
        <title>Evolution of novel wood decay mechanisms in Agaricales revealed by the genome sequences of Fistulina hepatica and Cylindrobasidium torrendii.</title>
        <authorList>
            <person name="Floudas D."/>
            <person name="Held B.W."/>
            <person name="Riley R."/>
            <person name="Nagy L.G."/>
            <person name="Koehler G."/>
            <person name="Ransdell A.S."/>
            <person name="Younus H."/>
            <person name="Chow J."/>
            <person name="Chiniquy J."/>
            <person name="Lipzen A."/>
            <person name="Tritt A."/>
            <person name="Sun H."/>
            <person name="Haridas S."/>
            <person name="LaButti K."/>
            <person name="Ohm R.A."/>
            <person name="Kues U."/>
            <person name="Blanchette R.A."/>
            <person name="Grigoriev I.V."/>
            <person name="Minto R.E."/>
            <person name="Hibbett D.S."/>
        </authorList>
    </citation>
    <scope>NUCLEOTIDE SEQUENCE [LARGE SCALE GENOMIC DNA]</scope>
    <source>
        <strain evidence="7 8">FP15055 ss-10</strain>
    </source>
</reference>
<dbReference type="PANTHER" id="PTHR47037">
    <property type="entry name" value="39S RIBOSOMAL PROTEIN L33, MITOCHONDRIAL"/>
    <property type="match status" value="1"/>
</dbReference>
<dbReference type="PANTHER" id="PTHR47037:SF1">
    <property type="entry name" value="LARGE RIBOSOMAL SUBUNIT PROTEIN BL33M"/>
    <property type="match status" value="1"/>
</dbReference>
<dbReference type="OrthoDB" id="275534at2759"/>
<dbReference type="Gene3D" id="2.20.28.120">
    <property type="entry name" value="Ribosomal protein L33"/>
    <property type="match status" value="1"/>
</dbReference>
<keyword evidence="8" id="KW-1185">Reference proteome</keyword>
<dbReference type="AlphaFoldDB" id="A0A0D7AZ93"/>
<dbReference type="InterPro" id="IPR052008">
    <property type="entry name" value="Mitoribosomal_protein_bL33"/>
</dbReference>
<evidence type="ECO:0000256" key="1">
    <source>
        <dbReference type="ARBA" id="ARBA00004173"/>
    </source>
</evidence>
<dbReference type="InterPro" id="IPR001705">
    <property type="entry name" value="Ribosomal_bL33"/>
</dbReference>
<evidence type="ECO:0000256" key="3">
    <source>
        <dbReference type="ARBA" id="ARBA00022980"/>
    </source>
</evidence>
<evidence type="ECO:0000256" key="4">
    <source>
        <dbReference type="ARBA" id="ARBA00023128"/>
    </source>
</evidence>
<evidence type="ECO:0000256" key="6">
    <source>
        <dbReference type="ARBA" id="ARBA00035275"/>
    </source>
</evidence>
<keyword evidence="3" id="KW-0689">Ribosomal protein</keyword>
<sequence>LCANMQPRTLIVRLISTAQSGFFYTAKRLRQGPILSAVKYDPTVKRRVLFVESKKSAKGK</sequence>
<feature type="non-terminal residue" evidence="7">
    <location>
        <position position="1"/>
    </location>
</feature>
<protein>
    <recommendedName>
        <fullName evidence="6">Large ribosomal subunit protein bL33m</fullName>
    </recommendedName>
</protein>
<dbReference type="Proteomes" id="UP000054007">
    <property type="component" value="Unassembled WGS sequence"/>
</dbReference>
<dbReference type="STRING" id="1314674.A0A0D7AZ93"/>
<comment type="similarity">
    <text evidence="2">Belongs to the bacterial ribosomal protein bL33 family.</text>
</comment>
<dbReference type="GO" id="GO:0006412">
    <property type="term" value="P:translation"/>
    <property type="evidence" value="ECO:0007669"/>
    <property type="project" value="InterPro"/>
</dbReference>
<proteinExistence type="inferred from homology"/>
<dbReference type="Pfam" id="PF00471">
    <property type="entry name" value="Ribosomal_L33"/>
    <property type="match status" value="1"/>
</dbReference>
<dbReference type="InterPro" id="IPR038584">
    <property type="entry name" value="Ribosomal_bL33_sf"/>
</dbReference>
<dbReference type="GO" id="GO:1990904">
    <property type="term" value="C:ribonucleoprotein complex"/>
    <property type="evidence" value="ECO:0007669"/>
    <property type="project" value="UniProtKB-KW"/>
</dbReference>
<evidence type="ECO:0000256" key="2">
    <source>
        <dbReference type="ARBA" id="ARBA00007596"/>
    </source>
</evidence>
<dbReference type="InterPro" id="IPR011332">
    <property type="entry name" value="Ribosomal_zn-bd"/>
</dbReference>
<dbReference type="GO" id="GO:0005840">
    <property type="term" value="C:ribosome"/>
    <property type="evidence" value="ECO:0007669"/>
    <property type="project" value="UniProtKB-KW"/>
</dbReference>
<evidence type="ECO:0000313" key="7">
    <source>
        <dbReference type="EMBL" id="KIY63547.1"/>
    </source>
</evidence>
<gene>
    <name evidence="7" type="ORF">CYLTODRAFT_359795</name>
</gene>
<keyword evidence="4" id="KW-0496">Mitochondrion</keyword>
<organism evidence="7 8">
    <name type="scientific">Cylindrobasidium torrendii FP15055 ss-10</name>
    <dbReference type="NCBI Taxonomy" id="1314674"/>
    <lineage>
        <taxon>Eukaryota</taxon>
        <taxon>Fungi</taxon>
        <taxon>Dikarya</taxon>
        <taxon>Basidiomycota</taxon>
        <taxon>Agaricomycotina</taxon>
        <taxon>Agaricomycetes</taxon>
        <taxon>Agaricomycetidae</taxon>
        <taxon>Agaricales</taxon>
        <taxon>Marasmiineae</taxon>
        <taxon>Physalacriaceae</taxon>
        <taxon>Cylindrobasidium</taxon>
    </lineage>
</organism>
<dbReference type="EMBL" id="KN880688">
    <property type="protein sequence ID" value="KIY63547.1"/>
    <property type="molecule type" value="Genomic_DNA"/>
</dbReference>
<dbReference type="SUPFAM" id="SSF57829">
    <property type="entry name" value="Zn-binding ribosomal proteins"/>
    <property type="match status" value="1"/>
</dbReference>
<evidence type="ECO:0000256" key="5">
    <source>
        <dbReference type="ARBA" id="ARBA00023274"/>
    </source>
</evidence>
<dbReference type="GO" id="GO:0003735">
    <property type="term" value="F:structural constituent of ribosome"/>
    <property type="evidence" value="ECO:0007669"/>
    <property type="project" value="InterPro"/>
</dbReference>
<evidence type="ECO:0000313" key="8">
    <source>
        <dbReference type="Proteomes" id="UP000054007"/>
    </source>
</evidence>
<dbReference type="GO" id="GO:0005739">
    <property type="term" value="C:mitochondrion"/>
    <property type="evidence" value="ECO:0007669"/>
    <property type="project" value="UniProtKB-SubCell"/>
</dbReference>
<accession>A0A0D7AZ93</accession>
<keyword evidence="5" id="KW-0687">Ribonucleoprotein</keyword>